<feature type="compositionally biased region" description="Basic and acidic residues" evidence="4">
    <location>
        <begin position="252"/>
        <end position="264"/>
    </location>
</feature>
<dbReference type="SMART" id="SM00342">
    <property type="entry name" value="HTH_ARAC"/>
    <property type="match status" value="1"/>
</dbReference>
<evidence type="ECO:0000256" key="1">
    <source>
        <dbReference type="ARBA" id="ARBA00023015"/>
    </source>
</evidence>
<dbReference type="GO" id="GO:0000976">
    <property type="term" value="F:transcription cis-regulatory region binding"/>
    <property type="evidence" value="ECO:0007669"/>
    <property type="project" value="TreeGrafter"/>
</dbReference>
<sequence length="273" mass="29424">MTACIIQSTRLLCKRLASPAPGVVLVQKGQKIILDRVADMKACAGDLVLIPEGATSDIINEPDGLDGYQALALQFAPNLIADFTVGDARPVQEVKVLTGMPPAFEEAYGKAIEAIRNGPLLPDSIAASRVNEILLWLGALGHRFAPIANPGPIERLRKIINSDPAYSWRAPELAKTIGMSEASLRRKLAASGTSFSELLADIRMTTALTLLQTTEKSVTQIALDVGYDSASRFTARFRARFDFAPSEIRGHQREVDRNGAKTDRNSAALVAAE</sequence>
<dbReference type="EMBL" id="JACIIG010000010">
    <property type="protein sequence ID" value="MBB4569753.1"/>
    <property type="molecule type" value="Genomic_DNA"/>
</dbReference>
<evidence type="ECO:0000313" key="7">
    <source>
        <dbReference type="Proteomes" id="UP000543836"/>
    </source>
</evidence>
<feature type="domain" description="HTH araC/xylS-type" evidence="5">
    <location>
        <begin position="154"/>
        <end position="251"/>
    </location>
</feature>
<organism evidence="6 7">
    <name type="scientific">Rhizobium leucaenae</name>
    <dbReference type="NCBI Taxonomy" id="29450"/>
    <lineage>
        <taxon>Bacteria</taxon>
        <taxon>Pseudomonadati</taxon>
        <taxon>Pseudomonadota</taxon>
        <taxon>Alphaproteobacteria</taxon>
        <taxon>Hyphomicrobiales</taxon>
        <taxon>Rhizobiaceae</taxon>
        <taxon>Rhizobium/Agrobacterium group</taxon>
        <taxon>Rhizobium</taxon>
    </lineage>
</organism>
<dbReference type="PANTHER" id="PTHR47894:SF4">
    <property type="entry name" value="HTH-TYPE TRANSCRIPTIONAL REGULATOR GADX"/>
    <property type="match status" value="1"/>
</dbReference>
<evidence type="ECO:0000256" key="3">
    <source>
        <dbReference type="ARBA" id="ARBA00023163"/>
    </source>
</evidence>
<accession>A0A7W6ZVY1</accession>
<evidence type="ECO:0000259" key="5">
    <source>
        <dbReference type="PROSITE" id="PS01124"/>
    </source>
</evidence>
<dbReference type="Pfam" id="PF12833">
    <property type="entry name" value="HTH_18"/>
    <property type="match status" value="1"/>
</dbReference>
<dbReference type="Gene3D" id="1.10.10.60">
    <property type="entry name" value="Homeodomain-like"/>
    <property type="match status" value="1"/>
</dbReference>
<evidence type="ECO:0000256" key="4">
    <source>
        <dbReference type="SAM" id="MobiDB-lite"/>
    </source>
</evidence>
<name>A0A7W6ZVY1_9HYPH</name>
<feature type="region of interest" description="Disordered" evidence="4">
    <location>
        <begin position="252"/>
        <end position="273"/>
    </location>
</feature>
<evidence type="ECO:0000256" key="2">
    <source>
        <dbReference type="ARBA" id="ARBA00023125"/>
    </source>
</evidence>
<keyword evidence="2 6" id="KW-0238">DNA-binding</keyword>
<dbReference type="InterPro" id="IPR018062">
    <property type="entry name" value="HTH_AraC-typ_CS"/>
</dbReference>
<keyword evidence="3" id="KW-0804">Transcription</keyword>
<keyword evidence="7" id="KW-1185">Reference proteome</keyword>
<reference evidence="6 7" key="1">
    <citation type="submission" date="2020-08" db="EMBL/GenBank/DDBJ databases">
        <title>Genomic Encyclopedia of Type Strains, Phase IV (KMG-V): Genome sequencing to study the core and pangenomes of soil and plant-associated prokaryotes.</title>
        <authorList>
            <person name="Whitman W."/>
        </authorList>
    </citation>
    <scope>NUCLEOTIDE SEQUENCE [LARGE SCALE GENOMIC DNA]</scope>
    <source>
        <strain evidence="6 7">SEMIA 492</strain>
    </source>
</reference>
<dbReference type="PANTHER" id="PTHR47894">
    <property type="entry name" value="HTH-TYPE TRANSCRIPTIONAL REGULATOR GADX"/>
    <property type="match status" value="1"/>
</dbReference>
<dbReference type="SUPFAM" id="SSF46689">
    <property type="entry name" value="Homeodomain-like"/>
    <property type="match status" value="1"/>
</dbReference>
<evidence type="ECO:0000313" key="6">
    <source>
        <dbReference type="EMBL" id="MBB4569753.1"/>
    </source>
</evidence>
<dbReference type="InterPro" id="IPR020449">
    <property type="entry name" value="Tscrpt_reg_AraC-type_HTH"/>
</dbReference>
<dbReference type="Proteomes" id="UP000543836">
    <property type="component" value="Unassembled WGS sequence"/>
</dbReference>
<dbReference type="GO" id="GO:0003700">
    <property type="term" value="F:DNA-binding transcription factor activity"/>
    <property type="evidence" value="ECO:0007669"/>
    <property type="project" value="InterPro"/>
</dbReference>
<dbReference type="RefSeq" id="WP_154668624.1">
    <property type="nucleotide sequence ID" value="NZ_JACIIG010000010.1"/>
</dbReference>
<dbReference type="GO" id="GO:0005829">
    <property type="term" value="C:cytosol"/>
    <property type="evidence" value="ECO:0007669"/>
    <property type="project" value="TreeGrafter"/>
</dbReference>
<dbReference type="OrthoDB" id="252470at2"/>
<dbReference type="PRINTS" id="PR00032">
    <property type="entry name" value="HTHARAC"/>
</dbReference>
<proteinExistence type="predicted"/>
<protein>
    <submittedName>
        <fullName evidence="6">AraC-like DNA-binding protein</fullName>
    </submittedName>
</protein>
<dbReference type="PROSITE" id="PS00041">
    <property type="entry name" value="HTH_ARAC_FAMILY_1"/>
    <property type="match status" value="1"/>
</dbReference>
<dbReference type="InterPro" id="IPR009057">
    <property type="entry name" value="Homeodomain-like_sf"/>
</dbReference>
<dbReference type="PROSITE" id="PS01124">
    <property type="entry name" value="HTH_ARAC_FAMILY_2"/>
    <property type="match status" value="1"/>
</dbReference>
<dbReference type="InterPro" id="IPR018060">
    <property type="entry name" value="HTH_AraC"/>
</dbReference>
<gene>
    <name evidence="6" type="ORF">GGE60_003881</name>
</gene>
<keyword evidence="1" id="KW-0805">Transcription regulation</keyword>
<dbReference type="AlphaFoldDB" id="A0A7W6ZVY1"/>
<comment type="caution">
    <text evidence="6">The sequence shown here is derived from an EMBL/GenBank/DDBJ whole genome shotgun (WGS) entry which is preliminary data.</text>
</comment>